<keyword evidence="2" id="KW-0812">Transmembrane</keyword>
<keyword evidence="2" id="KW-1133">Transmembrane helix</keyword>
<name>A0A226E4X7_FOLCA</name>
<evidence type="ECO:0000313" key="3">
    <source>
        <dbReference type="EMBL" id="OXA52360.1"/>
    </source>
</evidence>
<dbReference type="Proteomes" id="UP000198287">
    <property type="component" value="Unassembled WGS sequence"/>
</dbReference>
<sequence>MTTTNVWSLVLTVFAFHNQLFFSVITLSHVANGLSISPPSEEIFSNQLCPDPTTKAASTSPDSSSGTLGTWNSWWPPRSGASQPLLPQKILAINLDKPKDSTHFYESCTFKEQWEPGPVTGESPRLKHNVRVRSINLNVNSWNFSTSQNCSTFIKFNNWDDHDGGRYPVLCGRENFDQYLGPYGHPMVLYYQWKKGGLSFPLFHSSYGEHHRDRKETLELQYMQIYFFVTSGSKGDTNRKCRVQQYRLDWLRMGCSSYSTEEEPVCGEYPCPELEALYQSKMTIFKDGESENDTVLVWKTKNDKYRMRTFLRQKFVPVVFLIVLICAYRSYMKAGLRYQNSIQDDMPDFRVRSIRRRIPTSRAYPGRGPGPWRDMTTEAAYWDFPDEDPPPDYVATGSRQQQDDAVIQMGNDNTVTTTGSSSPYNPNQSIRMHEVQPKLTENEVEVEPPPPYESVCPPTYGEATKP</sequence>
<feature type="region of interest" description="Disordered" evidence="1">
    <location>
        <begin position="47"/>
        <end position="68"/>
    </location>
</feature>
<dbReference type="AlphaFoldDB" id="A0A226E4X7"/>
<proteinExistence type="predicted"/>
<accession>A0A226E4X7</accession>
<dbReference type="OMA" id="DINCGEY"/>
<dbReference type="EMBL" id="LNIX01000007">
    <property type="protein sequence ID" value="OXA52360.1"/>
    <property type="molecule type" value="Genomic_DNA"/>
</dbReference>
<gene>
    <name evidence="3" type="ORF">Fcan01_13321</name>
</gene>
<reference evidence="3 4" key="1">
    <citation type="submission" date="2015-12" db="EMBL/GenBank/DDBJ databases">
        <title>The genome of Folsomia candida.</title>
        <authorList>
            <person name="Faddeeva A."/>
            <person name="Derks M.F."/>
            <person name="Anvar Y."/>
            <person name="Smit S."/>
            <person name="Van Straalen N."/>
            <person name="Roelofs D."/>
        </authorList>
    </citation>
    <scope>NUCLEOTIDE SEQUENCE [LARGE SCALE GENOMIC DNA]</scope>
    <source>
        <strain evidence="3 4">VU population</strain>
        <tissue evidence="3">Whole body</tissue>
    </source>
</reference>
<feature type="compositionally biased region" description="Polar residues" evidence="1">
    <location>
        <begin position="412"/>
        <end position="430"/>
    </location>
</feature>
<keyword evidence="4" id="KW-1185">Reference proteome</keyword>
<evidence type="ECO:0000256" key="1">
    <source>
        <dbReference type="SAM" id="MobiDB-lite"/>
    </source>
</evidence>
<feature type="compositionally biased region" description="Polar residues" evidence="1">
    <location>
        <begin position="55"/>
        <end position="68"/>
    </location>
</feature>
<feature type="transmembrane region" description="Helical" evidence="2">
    <location>
        <begin position="315"/>
        <end position="332"/>
    </location>
</feature>
<evidence type="ECO:0000313" key="4">
    <source>
        <dbReference type="Proteomes" id="UP000198287"/>
    </source>
</evidence>
<protein>
    <submittedName>
        <fullName evidence="3">Uncharacterized protein</fullName>
    </submittedName>
</protein>
<dbReference type="OrthoDB" id="8279338at2759"/>
<comment type="caution">
    <text evidence="3">The sequence shown here is derived from an EMBL/GenBank/DDBJ whole genome shotgun (WGS) entry which is preliminary data.</text>
</comment>
<feature type="transmembrane region" description="Helical" evidence="2">
    <location>
        <begin position="6"/>
        <end position="27"/>
    </location>
</feature>
<evidence type="ECO:0000256" key="2">
    <source>
        <dbReference type="SAM" id="Phobius"/>
    </source>
</evidence>
<organism evidence="3 4">
    <name type="scientific">Folsomia candida</name>
    <name type="common">Springtail</name>
    <dbReference type="NCBI Taxonomy" id="158441"/>
    <lineage>
        <taxon>Eukaryota</taxon>
        <taxon>Metazoa</taxon>
        <taxon>Ecdysozoa</taxon>
        <taxon>Arthropoda</taxon>
        <taxon>Hexapoda</taxon>
        <taxon>Collembola</taxon>
        <taxon>Entomobryomorpha</taxon>
        <taxon>Isotomoidea</taxon>
        <taxon>Isotomidae</taxon>
        <taxon>Proisotominae</taxon>
        <taxon>Folsomia</taxon>
    </lineage>
</organism>
<feature type="region of interest" description="Disordered" evidence="1">
    <location>
        <begin position="412"/>
        <end position="466"/>
    </location>
</feature>
<keyword evidence="2" id="KW-0472">Membrane</keyword>